<feature type="compositionally biased region" description="Polar residues" evidence="3">
    <location>
        <begin position="62"/>
        <end position="79"/>
    </location>
</feature>
<dbReference type="InterPro" id="IPR036236">
    <property type="entry name" value="Znf_C2H2_sf"/>
</dbReference>
<sequence>MNSHFDQPRETFGSYEDSAGEPSTGSVPHAMLLSFSYNSPAESGPVYSGANEEEQIEIAFQNFINSEPYQNADESSSDPLRSEFSGLGSDSNPLTTQPNTHHNPTQAHQRKQKRRSPKHPTHTCSACNPPVLFHNIKKYGDQMSQEHQVKIFTCDRCDSEFSRSDTLNKHLRKCKYQLRTSPRATNSKNHSPSLSVSTPSSAPATPSLAERRTKPHSRVNILNIRHQQEPSKVQPPRVAKQTRTISNTPPRTHTEMAPARRSPRHDDSRSPRSLVGNGTNAAGAGGVTELHRRRIKDLEDYVDELLKKNDALQVENREVERKYREKVKEVFSLREEFGMSYSE</sequence>
<keyword evidence="1" id="KW-0479">Metal-binding</keyword>
<evidence type="ECO:0000313" key="6">
    <source>
        <dbReference type="Proteomes" id="UP001373714"/>
    </source>
</evidence>
<proteinExistence type="predicted"/>
<dbReference type="Gene3D" id="3.30.160.60">
    <property type="entry name" value="Classic Zinc Finger"/>
    <property type="match status" value="1"/>
</dbReference>
<evidence type="ECO:0000256" key="3">
    <source>
        <dbReference type="SAM" id="MobiDB-lite"/>
    </source>
</evidence>
<dbReference type="AlphaFoldDB" id="A0AAV9UZ66"/>
<dbReference type="SUPFAM" id="SSF57667">
    <property type="entry name" value="beta-beta-alpha zinc fingers"/>
    <property type="match status" value="1"/>
</dbReference>
<keyword evidence="1" id="KW-0862">Zinc</keyword>
<keyword evidence="2" id="KW-0175">Coiled coil</keyword>
<evidence type="ECO:0000256" key="1">
    <source>
        <dbReference type="PROSITE-ProRule" id="PRU00042"/>
    </source>
</evidence>
<dbReference type="EMBL" id="JAVHNS010000006">
    <property type="protein sequence ID" value="KAK6352075.1"/>
    <property type="molecule type" value="Genomic_DNA"/>
</dbReference>
<dbReference type="GO" id="GO:0008270">
    <property type="term" value="F:zinc ion binding"/>
    <property type="evidence" value="ECO:0007669"/>
    <property type="project" value="UniProtKB-KW"/>
</dbReference>
<name>A0AAV9UZ66_9PEZI</name>
<feature type="coiled-coil region" evidence="2">
    <location>
        <begin position="295"/>
        <end position="336"/>
    </location>
</feature>
<keyword evidence="1" id="KW-0863">Zinc-finger</keyword>
<dbReference type="PROSITE" id="PS50157">
    <property type="entry name" value="ZINC_FINGER_C2H2_2"/>
    <property type="match status" value="1"/>
</dbReference>
<evidence type="ECO:0000313" key="5">
    <source>
        <dbReference type="EMBL" id="KAK6352075.1"/>
    </source>
</evidence>
<feature type="compositionally biased region" description="Low complexity" evidence="3">
    <location>
        <begin position="191"/>
        <end position="208"/>
    </location>
</feature>
<comment type="caution">
    <text evidence="5">The sequence shown here is derived from an EMBL/GenBank/DDBJ whole genome shotgun (WGS) entry which is preliminary data.</text>
</comment>
<organism evidence="5 6">
    <name type="scientific">Orbilia blumenaviensis</name>
    <dbReference type="NCBI Taxonomy" id="1796055"/>
    <lineage>
        <taxon>Eukaryota</taxon>
        <taxon>Fungi</taxon>
        <taxon>Dikarya</taxon>
        <taxon>Ascomycota</taxon>
        <taxon>Pezizomycotina</taxon>
        <taxon>Orbiliomycetes</taxon>
        <taxon>Orbiliales</taxon>
        <taxon>Orbiliaceae</taxon>
        <taxon>Orbilia</taxon>
    </lineage>
</organism>
<feature type="compositionally biased region" description="Basic residues" evidence="3">
    <location>
        <begin position="108"/>
        <end position="121"/>
    </location>
</feature>
<evidence type="ECO:0000256" key="2">
    <source>
        <dbReference type="SAM" id="Coils"/>
    </source>
</evidence>
<feature type="compositionally biased region" description="Polar residues" evidence="3">
    <location>
        <begin position="178"/>
        <end position="190"/>
    </location>
</feature>
<dbReference type="InterPro" id="IPR013087">
    <property type="entry name" value="Znf_C2H2_type"/>
</dbReference>
<keyword evidence="6" id="KW-1185">Reference proteome</keyword>
<feature type="domain" description="C2H2-type" evidence="4">
    <location>
        <begin position="152"/>
        <end position="184"/>
    </location>
</feature>
<feature type="region of interest" description="Disordered" evidence="3">
    <location>
        <begin position="58"/>
        <end position="127"/>
    </location>
</feature>
<feature type="compositionally biased region" description="Polar residues" evidence="3">
    <location>
        <begin position="88"/>
        <end position="107"/>
    </location>
</feature>
<feature type="compositionally biased region" description="Low complexity" evidence="3">
    <location>
        <begin position="271"/>
        <end position="282"/>
    </location>
</feature>
<dbReference type="Proteomes" id="UP001373714">
    <property type="component" value="Unassembled WGS sequence"/>
</dbReference>
<feature type="region of interest" description="Disordered" evidence="3">
    <location>
        <begin position="1"/>
        <end position="28"/>
    </location>
</feature>
<protein>
    <recommendedName>
        <fullName evidence="4">C2H2-type domain-containing protein</fullName>
    </recommendedName>
</protein>
<feature type="compositionally biased region" description="Polar residues" evidence="3">
    <location>
        <begin position="241"/>
        <end position="251"/>
    </location>
</feature>
<reference evidence="5 6" key="1">
    <citation type="submission" date="2019-10" db="EMBL/GenBank/DDBJ databases">
        <authorList>
            <person name="Palmer J.M."/>
        </authorList>
    </citation>
    <scope>NUCLEOTIDE SEQUENCE [LARGE SCALE GENOMIC DNA]</scope>
    <source>
        <strain evidence="5 6">TWF730</strain>
    </source>
</reference>
<accession>A0AAV9UZ66</accession>
<feature type="region of interest" description="Disordered" evidence="3">
    <location>
        <begin position="178"/>
        <end position="288"/>
    </location>
</feature>
<gene>
    <name evidence="5" type="ORF">TWF730_008907</name>
</gene>
<evidence type="ECO:0000259" key="4">
    <source>
        <dbReference type="PROSITE" id="PS50157"/>
    </source>
</evidence>